<dbReference type="EMBL" id="JAAGOH010000028">
    <property type="protein sequence ID" value="NDY93142.1"/>
    <property type="molecule type" value="Genomic_DNA"/>
</dbReference>
<dbReference type="AlphaFoldDB" id="A0A7C9TM90"/>
<evidence type="ECO:0000256" key="1">
    <source>
        <dbReference type="ARBA" id="ARBA00022842"/>
    </source>
</evidence>
<gene>
    <name evidence="3" type="ORF">G3A44_18270</name>
</gene>
<dbReference type="InterPro" id="IPR025877">
    <property type="entry name" value="MobA-like_NTP_Trfase"/>
</dbReference>
<keyword evidence="1" id="KW-0460">Magnesium</keyword>
<keyword evidence="3" id="KW-0808">Transferase</keyword>
<name>A0A7C9TM90_9BURK</name>
<evidence type="ECO:0000313" key="4">
    <source>
        <dbReference type="Proteomes" id="UP000484255"/>
    </source>
</evidence>
<dbReference type="PANTHER" id="PTHR43777:SF1">
    <property type="entry name" value="MOLYBDENUM COFACTOR CYTIDYLYLTRANSFERASE"/>
    <property type="match status" value="1"/>
</dbReference>
<dbReference type="InterPro" id="IPR029044">
    <property type="entry name" value="Nucleotide-diphossugar_trans"/>
</dbReference>
<dbReference type="Proteomes" id="UP000484255">
    <property type="component" value="Unassembled WGS sequence"/>
</dbReference>
<evidence type="ECO:0000313" key="3">
    <source>
        <dbReference type="EMBL" id="NDY93142.1"/>
    </source>
</evidence>
<comment type="caution">
    <text evidence="3">The sequence shown here is derived from an EMBL/GenBank/DDBJ whole genome shotgun (WGS) entry which is preliminary data.</text>
</comment>
<protein>
    <submittedName>
        <fullName evidence="3">NTP transferase domain-containing protein</fullName>
    </submittedName>
</protein>
<feature type="domain" description="MobA-like NTP transferase" evidence="2">
    <location>
        <begin position="16"/>
        <end position="187"/>
    </location>
</feature>
<dbReference type="RefSeq" id="WP_163459192.1">
    <property type="nucleotide sequence ID" value="NZ_JAAGOH010000028.1"/>
</dbReference>
<dbReference type="GO" id="GO:0016779">
    <property type="term" value="F:nucleotidyltransferase activity"/>
    <property type="evidence" value="ECO:0007669"/>
    <property type="project" value="UniProtKB-ARBA"/>
</dbReference>
<dbReference type="PANTHER" id="PTHR43777">
    <property type="entry name" value="MOLYBDENUM COFACTOR CYTIDYLYLTRANSFERASE"/>
    <property type="match status" value="1"/>
</dbReference>
<reference evidence="3 4" key="1">
    <citation type="submission" date="2020-02" db="EMBL/GenBank/DDBJ databases">
        <title>Ideonella bacterium strain TBM-1.</title>
        <authorList>
            <person name="Chen W.-M."/>
        </authorList>
    </citation>
    <scope>NUCLEOTIDE SEQUENCE [LARGE SCALE GENOMIC DNA]</scope>
    <source>
        <strain evidence="3 4">TBM-1</strain>
    </source>
</reference>
<evidence type="ECO:0000259" key="2">
    <source>
        <dbReference type="Pfam" id="PF12804"/>
    </source>
</evidence>
<dbReference type="Gene3D" id="3.90.550.10">
    <property type="entry name" value="Spore Coat Polysaccharide Biosynthesis Protein SpsA, Chain A"/>
    <property type="match status" value="1"/>
</dbReference>
<accession>A0A7C9TM90</accession>
<keyword evidence="4" id="KW-1185">Reference proteome</keyword>
<proteinExistence type="predicted"/>
<dbReference type="SUPFAM" id="SSF53448">
    <property type="entry name" value="Nucleotide-diphospho-sugar transferases"/>
    <property type="match status" value="1"/>
</dbReference>
<sequence length="218" mass="22195">MTLPVGQAVAPAEVRAVILAAGLGSRLGGVPKAALRHAADGQTLLARHAQALRSAGVAEVSAVIGPYRERLLPLAQAGGITPLLHTLDGPSLIDSQRLALAAHAAAAAPHASLLLLVSDLPHLSAEHLAPLLAAWAQRPAGVHALMPVVHGQRGHPVLLSPTAVVGVLAQPPDAGPAGVRAWLAAHPQAVQALPLSDPAYVQDVDTLQDVALHRLALP</sequence>
<dbReference type="Pfam" id="PF12804">
    <property type="entry name" value="NTP_transf_3"/>
    <property type="match status" value="1"/>
</dbReference>
<organism evidence="3 4">
    <name type="scientific">Ideonella livida</name>
    <dbReference type="NCBI Taxonomy" id="2707176"/>
    <lineage>
        <taxon>Bacteria</taxon>
        <taxon>Pseudomonadati</taxon>
        <taxon>Pseudomonadota</taxon>
        <taxon>Betaproteobacteria</taxon>
        <taxon>Burkholderiales</taxon>
        <taxon>Sphaerotilaceae</taxon>
        <taxon>Ideonella</taxon>
    </lineage>
</organism>